<dbReference type="InterPro" id="IPR050445">
    <property type="entry name" value="Bact_polysacc_biosynth/exp"/>
</dbReference>
<dbReference type="Proteomes" id="UP000501452">
    <property type="component" value="Chromosome"/>
</dbReference>
<keyword evidence="1" id="KW-0472">Membrane</keyword>
<proteinExistence type="predicted"/>
<sequence length="311" mass="32666">MPVDAAPEEKGIVLAMMDRRTAKVAAGAVVLVAVALIVASLLQTPTYEASAEVLVGLQHGNRQGNPPARGEAVVLTEGPDEWVVPLIGVIDSRPVAEETVRSLGSAASPGEVLDNVTVEQVWGTSSIRITYRGTDPEAAERIANAFAAVSSERISEMSVGGSNFTAAVREKATVPDAPAPPEALRKVLLALVIALALSAVLARALPGPLAASVAVELGGRIRRVRRRVGEARVPAAAPISSSVAEGIKERELLEALGRRGKLTAAGAALETSLRGEEADWMLRQLAAEGRLEVSVEDGRQMYALWECDRPQ</sequence>
<gene>
    <name evidence="2" type="ORF">GBA63_18555</name>
</gene>
<dbReference type="EMBL" id="CP045119">
    <property type="protein sequence ID" value="QIN84418.1"/>
    <property type="molecule type" value="Genomic_DNA"/>
</dbReference>
<evidence type="ECO:0000256" key="1">
    <source>
        <dbReference type="SAM" id="Phobius"/>
    </source>
</evidence>
<dbReference type="PANTHER" id="PTHR32309:SF31">
    <property type="entry name" value="CAPSULAR EXOPOLYSACCHARIDE FAMILY"/>
    <property type="match status" value="1"/>
</dbReference>
<evidence type="ECO:0000313" key="2">
    <source>
        <dbReference type="EMBL" id="QIN84418.1"/>
    </source>
</evidence>
<accession>A0A6G8QDA4</accession>
<dbReference type="PANTHER" id="PTHR32309">
    <property type="entry name" value="TYROSINE-PROTEIN KINASE"/>
    <property type="match status" value="1"/>
</dbReference>
<dbReference type="KEGG" id="rub:GBA63_18555"/>
<dbReference type="RefSeq" id="WP_166178578.1">
    <property type="nucleotide sequence ID" value="NZ_CP045119.1"/>
</dbReference>
<evidence type="ECO:0008006" key="4">
    <source>
        <dbReference type="Google" id="ProtNLM"/>
    </source>
</evidence>
<keyword evidence="3" id="KW-1185">Reference proteome</keyword>
<reference evidence="2 3" key="1">
    <citation type="submission" date="2019-10" db="EMBL/GenBank/DDBJ databases">
        <title>Rubrobacter sp nov SCSIO 52090 isolated from a deep-sea sediment in the South China Sea.</title>
        <authorList>
            <person name="Chen R.W."/>
        </authorList>
    </citation>
    <scope>NUCLEOTIDE SEQUENCE [LARGE SCALE GENOMIC DNA]</scope>
    <source>
        <strain evidence="2 3">SCSIO 52909</strain>
    </source>
</reference>
<organism evidence="2 3">
    <name type="scientific">Rubrobacter tropicus</name>
    <dbReference type="NCBI Taxonomy" id="2653851"/>
    <lineage>
        <taxon>Bacteria</taxon>
        <taxon>Bacillati</taxon>
        <taxon>Actinomycetota</taxon>
        <taxon>Rubrobacteria</taxon>
        <taxon>Rubrobacterales</taxon>
        <taxon>Rubrobacteraceae</taxon>
        <taxon>Rubrobacter</taxon>
    </lineage>
</organism>
<evidence type="ECO:0000313" key="3">
    <source>
        <dbReference type="Proteomes" id="UP000501452"/>
    </source>
</evidence>
<feature type="transmembrane region" description="Helical" evidence="1">
    <location>
        <begin position="24"/>
        <end position="42"/>
    </location>
</feature>
<dbReference type="AlphaFoldDB" id="A0A6G8QDA4"/>
<keyword evidence="1" id="KW-1133">Transmembrane helix</keyword>
<protein>
    <recommendedName>
        <fullName evidence="4">Polysaccharide chain length determinant N-terminal domain-containing protein</fullName>
    </recommendedName>
</protein>
<keyword evidence="1" id="KW-0812">Transmembrane</keyword>
<name>A0A6G8QDA4_9ACTN</name>